<dbReference type="InterPro" id="IPR004732">
    <property type="entry name" value="Transaldolase_2"/>
</dbReference>
<dbReference type="Gene3D" id="3.20.20.70">
    <property type="entry name" value="Aldolase class I"/>
    <property type="match status" value="1"/>
</dbReference>
<evidence type="ECO:0000256" key="8">
    <source>
        <dbReference type="ARBA" id="ARBA00023126"/>
    </source>
</evidence>
<evidence type="ECO:0000256" key="6">
    <source>
        <dbReference type="ARBA" id="ARBA00022490"/>
    </source>
</evidence>
<protein>
    <recommendedName>
        <fullName evidence="5 11">Transaldolase</fullName>
        <ecNumber evidence="5 11">2.2.1.2</ecNumber>
    </recommendedName>
</protein>
<dbReference type="InterPro" id="IPR013785">
    <property type="entry name" value="Aldolase_TIM"/>
</dbReference>
<accession>A0ABX1NR14</accession>
<dbReference type="GO" id="GO:0004801">
    <property type="term" value="F:transaldolase activity"/>
    <property type="evidence" value="ECO:0007669"/>
    <property type="project" value="UniProtKB-EC"/>
</dbReference>
<evidence type="ECO:0000256" key="3">
    <source>
        <dbReference type="ARBA" id="ARBA00004857"/>
    </source>
</evidence>
<dbReference type="SUPFAM" id="SSF51569">
    <property type="entry name" value="Aldolase"/>
    <property type="match status" value="1"/>
</dbReference>
<dbReference type="CDD" id="cd00955">
    <property type="entry name" value="Transaldolase_like"/>
    <property type="match status" value="1"/>
</dbReference>
<dbReference type="PANTHER" id="PTHR10683">
    <property type="entry name" value="TRANSALDOLASE"/>
    <property type="match status" value="1"/>
</dbReference>
<evidence type="ECO:0000256" key="4">
    <source>
        <dbReference type="ARBA" id="ARBA00008426"/>
    </source>
</evidence>
<dbReference type="EMBL" id="WTVP01000004">
    <property type="protein sequence ID" value="NMG14428.1"/>
    <property type="molecule type" value="Genomic_DNA"/>
</dbReference>
<dbReference type="EC" id="2.2.1.2" evidence="5 11"/>
<organism evidence="12 13">
    <name type="scientific">Aromatoleum bremense</name>
    <dbReference type="NCBI Taxonomy" id="76115"/>
    <lineage>
        <taxon>Bacteria</taxon>
        <taxon>Pseudomonadati</taxon>
        <taxon>Pseudomonadota</taxon>
        <taxon>Betaproteobacteria</taxon>
        <taxon>Rhodocyclales</taxon>
        <taxon>Rhodocyclaceae</taxon>
        <taxon>Aromatoleum</taxon>
    </lineage>
</organism>
<proteinExistence type="inferred from homology"/>
<comment type="caution">
    <text evidence="12">The sequence shown here is derived from an EMBL/GenBank/DDBJ whole genome shotgun (WGS) entry which is preliminary data.</text>
</comment>
<dbReference type="PROSITE" id="PS01054">
    <property type="entry name" value="TRANSALDOLASE_1"/>
    <property type="match status" value="1"/>
</dbReference>
<evidence type="ECO:0000256" key="10">
    <source>
        <dbReference type="ARBA" id="ARBA00048810"/>
    </source>
</evidence>
<dbReference type="PIRSF" id="PIRSF036915">
    <property type="entry name" value="Trnald_Bac_Plnt"/>
    <property type="match status" value="1"/>
</dbReference>
<dbReference type="PROSITE" id="PS00958">
    <property type="entry name" value="TRANSALDOLASE_2"/>
    <property type="match status" value="1"/>
</dbReference>
<name>A0ABX1NR14_9RHOO</name>
<dbReference type="InterPro" id="IPR001585">
    <property type="entry name" value="TAL/FSA"/>
</dbReference>
<gene>
    <name evidence="11 12" type="primary">tal</name>
    <name evidence="12" type="ORF">GPA24_02530</name>
</gene>
<evidence type="ECO:0000256" key="11">
    <source>
        <dbReference type="HAMAP-Rule" id="MF_00493"/>
    </source>
</evidence>
<dbReference type="NCBIfam" id="NF002881">
    <property type="entry name" value="PRK03343.1"/>
    <property type="match status" value="1"/>
</dbReference>
<dbReference type="Pfam" id="PF00923">
    <property type="entry name" value="TAL_FSA"/>
    <property type="match status" value="1"/>
</dbReference>
<keyword evidence="13" id="KW-1185">Reference proteome</keyword>
<evidence type="ECO:0000256" key="5">
    <source>
        <dbReference type="ARBA" id="ARBA00013151"/>
    </source>
</evidence>
<keyword evidence="7 11" id="KW-0808">Transferase</keyword>
<dbReference type="HAMAP" id="MF_00493">
    <property type="entry name" value="Transaldolase_2"/>
    <property type="match status" value="1"/>
</dbReference>
<keyword evidence="9 11" id="KW-0704">Schiff base</keyword>
<keyword evidence="8 11" id="KW-0570">Pentose shunt</keyword>
<evidence type="ECO:0000313" key="13">
    <source>
        <dbReference type="Proteomes" id="UP000633943"/>
    </source>
</evidence>
<evidence type="ECO:0000313" key="12">
    <source>
        <dbReference type="EMBL" id="NMG14428.1"/>
    </source>
</evidence>
<evidence type="ECO:0000256" key="9">
    <source>
        <dbReference type="ARBA" id="ARBA00023270"/>
    </source>
</evidence>
<evidence type="ECO:0000256" key="1">
    <source>
        <dbReference type="ARBA" id="ARBA00003518"/>
    </source>
</evidence>
<dbReference type="Proteomes" id="UP000633943">
    <property type="component" value="Unassembled WGS sequence"/>
</dbReference>
<evidence type="ECO:0000256" key="7">
    <source>
        <dbReference type="ARBA" id="ARBA00022679"/>
    </source>
</evidence>
<dbReference type="PANTHER" id="PTHR10683:SF31">
    <property type="entry name" value="TRANSALDOLASE"/>
    <property type="match status" value="1"/>
</dbReference>
<comment type="catalytic activity">
    <reaction evidence="10 11">
        <text>D-sedoheptulose 7-phosphate + D-glyceraldehyde 3-phosphate = D-erythrose 4-phosphate + beta-D-fructose 6-phosphate</text>
        <dbReference type="Rhea" id="RHEA:17053"/>
        <dbReference type="ChEBI" id="CHEBI:16897"/>
        <dbReference type="ChEBI" id="CHEBI:57483"/>
        <dbReference type="ChEBI" id="CHEBI:57634"/>
        <dbReference type="ChEBI" id="CHEBI:59776"/>
        <dbReference type="EC" id="2.2.1.2"/>
    </reaction>
</comment>
<dbReference type="InterPro" id="IPR018225">
    <property type="entry name" value="Transaldolase_AS"/>
</dbReference>
<dbReference type="RefSeq" id="WP_169201220.1">
    <property type="nucleotide sequence ID" value="NZ_CP059467.1"/>
</dbReference>
<comment type="subcellular location">
    <subcellularLocation>
        <location evidence="2 11">Cytoplasm</location>
    </subcellularLocation>
</comment>
<evidence type="ECO:0000256" key="2">
    <source>
        <dbReference type="ARBA" id="ARBA00004496"/>
    </source>
</evidence>
<comment type="function">
    <text evidence="1 11">Transaldolase is important for the balance of metabolites in the pentose-phosphate pathway.</text>
</comment>
<feature type="active site" description="Schiff-base intermediate with substrate" evidence="11">
    <location>
        <position position="139"/>
    </location>
</feature>
<reference evidence="12 13" key="1">
    <citation type="submission" date="2019-12" db="EMBL/GenBank/DDBJ databases">
        <title>Comparative genomics gives insights into the taxonomy of the Azoarcus-Aromatoleum group and reveals separate origins of nif in the plant-associated Azoarcus and non-plant-associated Aromatoleum sub-groups.</title>
        <authorList>
            <person name="Lafos M."/>
            <person name="Maluk M."/>
            <person name="Batista M."/>
            <person name="Junghare M."/>
            <person name="Carmona M."/>
            <person name="Faoro H."/>
            <person name="Cruz L.M."/>
            <person name="Battistoni F."/>
            <person name="De Souza E."/>
            <person name="Pedrosa F."/>
            <person name="Chen W.-M."/>
            <person name="Poole P.S."/>
            <person name="Dixon R.A."/>
            <person name="James E.K."/>
        </authorList>
    </citation>
    <scope>NUCLEOTIDE SEQUENCE [LARGE SCALE GENOMIC DNA]</scope>
    <source>
        <strain evidence="12 13">PbN1</strain>
    </source>
</reference>
<comment type="pathway">
    <text evidence="3 11">Carbohydrate degradation; pentose phosphate pathway; D-glyceraldehyde 3-phosphate and beta-D-fructose 6-phosphate from D-ribose 5-phosphate and D-xylulose 5-phosphate (non-oxidative stage): step 2/3.</text>
</comment>
<keyword evidence="6 11" id="KW-0963">Cytoplasm</keyword>
<sequence>MNPLLRVRAEGQQVWLDNLSRTLLNEGHLARLIAADGIAGVTTNPAIFHKAIAGGRYYEEDLARLKGEAIDAETRYERLVIPDVQRACDLLRPLFDESGGNAGYVSLEVSPALAHDAARTVAAGMRLKHAVGRDNVLIKVPATPAGIEAIEQLTGHGVSVNVTLMFSLAHVDAVAEAYLRGLATWQQAGGEVGRVMSVASLFLSRVDTLLDSQLGEIGNDAALALRGKSAVAMAKLAYLRYRERFHGAAFASLRSAGARPQLMLWASTGTKNPAYSDLMYVEPLIGPETVNTLPDATLAALRDHGTVARTLDRDVDAAQAQFAALEGLGFDMTAAGKRLQDEGLRQFEEAFAGLLELTA</sequence>
<comment type="similarity">
    <text evidence="4 11">Belongs to the transaldolase family. Type 2 subfamily.</text>
</comment>
<dbReference type="NCBIfam" id="TIGR00876">
    <property type="entry name" value="tal_mycobact"/>
    <property type="match status" value="1"/>
</dbReference>